<accession>A0A502CYE2</accession>
<dbReference type="Pfam" id="PF01903">
    <property type="entry name" value="CbiX"/>
    <property type="match status" value="1"/>
</dbReference>
<sequence length="261" mass="27117">MPSRRGRGPGRQPAGAPRRPFGGSVTRVTTDTDIVLLAHGSPDPRHAQGVEALATHVRELAPNRPVHTAYLDHHPPSPKDAAANLGPHAVVVPVLLTPAFHAKVDVPDAVNDLTRSSGSQVSLASPLGPHELLLDAAEELLAAQGISPDPTTAVLLYAAGSSDSDAVATVGRTIADHPREGWGPWGVAALEGGSTIEQLLRRLPDEVDRTVVVSFMVAEGVLRDRMAQNCGRAGVSMVAGALAQTSAVAHLVLERADSLPA</sequence>
<evidence type="ECO:0000313" key="4">
    <source>
        <dbReference type="EMBL" id="TPG17918.1"/>
    </source>
</evidence>
<feature type="compositionally biased region" description="Low complexity" evidence="3">
    <location>
        <begin position="10"/>
        <end position="24"/>
    </location>
</feature>
<dbReference type="InterPro" id="IPR050963">
    <property type="entry name" value="Sirohydro_Cobaltochel/CbiX"/>
</dbReference>
<evidence type="ECO:0000256" key="3">
    <source>
        <dbReference type="SAM" id="MobiDB-lite"/>
    </source>
</evidence>
<dbReference type="InterPro" id="IPR002762">
    <property type="entry name" value="CbiX-like"/>
</dbReference>
<protein>
    <submittedName>
        <fullName evidence="4">Sirohydrochlorin chelatase</fullName>
    </submittedName>
</protein>
<evidence type="ECO:0000256" key="1">
    <source>
        <dbReference type="ARBA" id="ARBA00022723"/>
    </source>
</evidence>
<proteinExistence type="predicted"/>
<name>A0A502CYE2_9MICO</name>
<dbReference type="OrthoDB" id="482456at2"/>
<dbReference type="Proteomes" id="UP000317722">
    <property type="component" value="Unassembled WGS sequence"/>
</dbReference>
<evidence type="ECO:0000256" key="2">
    <source>
        <dbReference type="ARBA" id="ARBA00023239"/>
    </source>
</evidence>
<keyword evidence="1" id="KW-0479">Metal-binding</keyword>
<dbReference type="SUPFAM" id="SSF53800">
    <property type="entry name" value="Chelatase"/>
    <property type="match status" value="1"/>
</dbReference>
<dbReference type="PANTHER" id="PTHR33542">
    <property type="entry name" value="SIROHYDROCHLORIN FERROCHELATASE, CHLOROPLASTIC"/>
    <property type="match status" value="1"/>
</dbReference>
<keyword evidence="5" id="KW-1185">Reference proteome</keyword>
<dbReference type="EMBL" id="RCZM01000002">
    <property type="protein sequence ID" value="TPG17918.1"/>
    <property type="molecule type" value="Genomic_DNA"/>
</dbReference>
<dbReference type="PANTHER" id="PTHR33542:SF5">
    <property type="entry name" value="FERROCHELATASE CHE1"/>
    <property type="match status" value="1"/>
</dbReference>
<dbReference type="AlphaFoldDB" id="A0A502CYE2"/>
<comment type="caution">
    <text evidence="4">The sequence shown here is derived from an EMBL/GenBank/DDBJ whole genome shotgun (WGS) entry which is preliminary data.</text>
</comment>
<reference evidence="4 5" key="1">
    <citation type="journal article" date="2019" name="Environ. Microbiol.">
        <title>Species interactions and distinct microbial communities in high Arctic permafrost affected cryosols are associated with the CH4 and CO2 gas fluxes.</title>
        <authorList>
            <person name="Altshuler I."/>
            <person name="Hamel J."/>
            <person name="Turney S."/>
            <person name="Magnuson E."/>
            <person name="Levesque R."/>
            <person name="Greer C."/>
            <person name="Whyte L.G."/>
        </authorList>
    </citation>
    <scope>NUCLEOTIDE SEQUENCE [LARGE SCALE GENOMIC DNA]</scope>
    <source>
        <strain evidence="4 5">S9.3A</strain>
    </source>
</reference>
<dbReference type="GO" id="GO:0046872">
    <property type="term" value="F:metal ion binding"/>
    <property type="evidence" value="ECO:0007669"/>
    <property type="project" value="UniProtKB-KW"/>
</dbReference>
<organism evidence="4 5">
    <name type="scientific">Pedococcus bigeumensis</name>
    <dbReference type="NCBI Taxonomy" id="433644"/>
    <lineage>
        <taxon>Bacteria</taxon>
        <taxon>Bacillati</taxon>
        <taxon>Actinomycetota</taxon>
        <taxon>Actinomycetes</taxon>
        <taxon>Micrococcales</taxon>
        <taxon>Intrasporangiaceae</taxon>
        <taxon>Pedococcus</taxon>
    </lineage>
</organism>
<feature type="region of interest" description="Disordered" evidence="3">
    <location>
        <begin position="1"/>
        <end position="27"/>
    </location>
</feature>
<dbReference type="Gene3D" id="3.40.50.1400">
    <property type="match status" value="2"/>
</dbReference>
<evidence type="ECO:0000313" key="5">
    <source>
        <dbReference type="Proteomes" id="UP000317722"/>
    </source>
</evidence>
<gene>
    <name evidence="4" type="ORF">EAH86_05680</name>
</gene>
<dbReference type="GO" id="GO:0016829">
    <property type="term" value="F:lyase activity"/>
    <property type="evidence" value="ECO:0007669"/>
    <property type="project" value="UniProtKB-KW"/>
</dbReference>
<keyword evidence="2" id="KW-0456">Lyase</keyword>
<dbReference type="CDD" id="cd03416">
    <property type="entry name" value="CbiX_SirB_N"/>
    <property type="match status" value="1"/>
</dbReference>